<dbReference type="Proteomes" id="UP001212997">
    <property type="component" value="Unassembled WGS sequence"/>
</dbReference>
<dbReference type="EMBL" id="JANAWD010000278">
    <property type="protein sequence ID" value="KAJ3482339.1"/>
    <property type="molecule type" value="Genomic_DNA"/>
</dbReference>
<name>A0AAD5YCE5_9APHY</name>
<comment type="caution">
    <text evidence="2">The sequence shown here is derived from an EMBL/GenBank/DDBJ whole genome shotgun (WGS) entry which is preliminary data.</text>
</comment>
<organism evidence="2 3">
    <name type="scientific">Meripilus lineatus</name>
    <dbReference type="NCBI Taxonomy" id="2056292"/>
    <lineage>
        <taxon>Eukaryota</taxon>
        <taxon>Fungi</taxon>
        <taxon>Dikarya</taxon>
        <taxon>Basidiomycota</taxon>
        <taxon>Agaricomycotina</taxon>
        <taxon>Agaricomycetes</taxon>
        <taxon>Polyporales</taxon>
        <taxon>Meripilaceae</taxon>
        <taxon>Meripilus</taxon>
    </lineage>
</organism>
<feature type="compositionally biased region" description="Acidic residues" evidence="1">
    <location>
        <begin position="191"/>
        <end position="207"/>
    </location>
</feature>
<feature type="region of interest" description="Disordered" evidence="1">
    <location>
        <begin position="246"/>
        <end position="268"/>
    </location>
</feature>
<keyword evidence="3" id="KW-1185">Reference proteome</keyword>
<feature type="compositionally biased region" description="Gly residues" evidence="1">
    <location>
        <begin position="1"/>
        <end position="10"/>
    </location>
</feature>
<gene>
    <name evidence="2" type="ORF">NLI96_g7055</name>
</gene>
<feature type="compositionally biased region" description="Basic residues" evidence="1">
    <location>
        <begin position="246"/>
        <end position="267"/>
    </location>
</feature>
<proteinExistence type="predicted"/>
<protein>
    <submittedName>
        <fullName evidence="2">Uncharacterized protein</fullName>
    </submittedName>
</protein>
<sequence>MEGQPIGGVVPGIDPRSMSPSMPGPTHYASIGSNPTSPGTYPVAIPRSGYPGSPQIPTDQTLAEPEGFVRPVSLSQTFTPFDVMKIQDMDDFFENIPRMPMVLVTHDVYHEDWIRFMTDMSLAWSGKLPVPDYAREAGPPRRNLVTADLVDVWNVSFFHKRGVEAVLYKGRERRSGREVGRVDVHLPGFDEYGDDESEELSEDSEFYDSEKDDRYAHGGTYASPYGRQVENQMHDLYEARIREKRLREKRRTDKKKRRQEKKHKRRLRESERKYALYLTYIDAM</sequence>
<evidence type="ECO:0000313" key="2">
    <source>
        <dbReference type="EMBL" id="KAJ3482339.1"/>
    </source>
</evidence>
<evidence type="ECO:0000313" key="3">
    <source>
        <dbReference type="Proteomes" id="UP001212997"/>
    </source>
</evidence>
<reference evidence="2" key="1">
    <citation type="submission" date="2022-07" db="EMBL/GenBank/DDBJ databases">
        <title>Genome Sequence of Physisporinus lineatus.</title>
        <authorList>
            <person name="Buettner E."/>
        </authorList>
    </citation>
    <scope>NUCLEOTIDE SEQUENCE</scope>
    <source>
        <strain evidence="2">VT162</strain>
    </source>
</reference>
<feature type="region of interest" description="Disordered" evidence="1">
    <location>
        <begin position="1"/>
        <end position="61"/>
    </location>
</feature>
<accession>A0AAD5YCE5</accession>
<feature type="region of interest" description="Disordered" evidence="1">
    <location>
        <begin position="188"/>
        <end position="227"/>
    </location>
</feature>
<evidence type="ECO:0000256" key="1">
    <source>
        <dbReference type="SAM" id="MobiDB-lite"/>
    </source>
</evidence>
<dbReference type="AlphaFoldDB" id="A0AAD5YCE5"/>